<dbReference type="InParanoid" id="A0A0D2JIG0"/>
<gene>
    <name evidence="1" type="ORF">X474_04210</name>
</gene>
<evidence type="ECO:0000313" key="1">
    <source>
        <dbReference type="EMBL" id="KIX15466.1"/>
    </source>
</evidence>
<dbReference type="Proteomes" id="UP000032233">
    <property type="component" value="Unassembled WGS sequence"/>
</dbReference>
<keyword evidence="2" id="KW-1185">Reference proteome</keyword>
<proteinExistence type="predicted"/>
<name>A0A0D2JIG0_9BACT</name>
<sequence>MAVCQIPFAEGKPTSKAGLSIPDKIPHWEPAFFIPLSKGEATLPYQNRTWVKAAPVITGESP</sequence>
<protein>
    <submittedName>
        <fullName evidence="1">Uncharacterized protein</fullName>
    </submittedName>
</protein>
<comment type="caution">
    <text evidence="1">The sequence shown here is derived from an EMBL/GenBank/DDBJ whole genome shotgun (WGS) entry which is preliminary data.</text>
</comment>
<evidence type="ECO:0000313" key="2">
    <source>
        <dbReference type="Proteomes" id="UP000032233"/>
    </source>
</evidence>
<accession>A0A0D2JIG0</accession>
<organism evidence="1 2">
    <name type="scientific">Dethiosulfatarculus sandiegensis</name>
    <dbReference type="NCBI Taxonomy" id="1429043"/>
    <lineage>
        <taxon>Bacteria</taxon>
        <taxon>Pseudomonadati</taxon>
        <taxon>Thermodesulfobacteriota</taxon>
        <taxon>Desulfarculia</taxon>
        <taxon>Desulfarculales</taxon>
        <taxon>Desulfarculaceae</taxon>
        <taxon>Dethiosulfatarculus</taxon>
    </lineage>
</organism>
<dbReference type="STRING" id="1429043.X474_04210"/>
<reference evidence="1 2" key="1">
    <citation type="submission" date="2013-11" db="EMBL/GenBank/DDBJ databases">
        <title>Metagenomic analysis of a methanogenic consortium involved in long chain n-alkane degradation.</title>
        <authorList>
            <person name="Davidova I.A."/>
            <person name="Callaghan A.V."/>
            <person name="Wawrik B."/>
            <person name="Pruitt S."/>
            <person name="Marks C."/>
            <person name="Duncan K.E."/>
            <person name="Suflita J.M."/>
        </authorList>
    </citation>
    <scope>NUCLEOTIDE SEQUENCE [LARGE SCALE GENOMIC DNA]</scope>
    <source>
        <strain evidence="1 2">SPR</strain>
    </source>
</reference>
<dbReference type="AlphaFoldDB" id="A0A0D2JIG0"/>
<dbReference type="EMBL" id="AZAC01000003">
    <property type="protein sequence ID" value="KIX15466.1"/>
    <property type="molecule type" value="Genomic_DNA"/>
</dbReference>